<dbReference type="InterPro" id="IPR050266">
    <property type="entry name" value="AB_hydrolase_sf"/>
</dbReference>
<feature type="domain" description="AB hydrolase-1" evidence="1">
    <location>
        <begin position="32"/>
        <end position="258"/>
    </location>
</feature>
<dbReference type="InterPro" id="IPR029058">
    <property type="entry name" value="AB_hydrolase_fold"/>
</dbReference>
<dbReference type="GO" id="GO:0016020">
    <property type="term" value="C:membrane"/>
    <property type="evidence" value="ECO:0007669"/>
    <property type="project" value="TreeGrafter"/>
</dbReference>
<name>A0A6J6BU91_9ZZZZ</name>
<gene>
    <name evidence="2" type="ORF">UFOPK1440_00559</name>
</gene>
<dbReference type="Gene3D" id="3.40.50.1820">
    <property type="entry name" value="alpha/beta hydrolase"/>
    <property type="match status" value="1"/>
</dbReference>
<evidence type="ECO:0000259" key="1">
    <source>
        <dbReference type="Pfam" id="PF12697"/>
    </source>
</evidence>
<evidence type="ECO:0000313" key="2">
    <source>
        <dbReference type="EMBL" id="CAB4542681.1"/>
    </source>
</evidence>
<dbReference type="SUPFAM" id="SSF53474">
    <property type="entry name" value="alpha/beta-Hydrolases"/>
    <property type="match status" value="1"/>
</dbReference>
<dbReference type="EMBL" id="CAEZSP010000021">
    <property type="protein sequence ID" value="CAB4542681.1"/>
    <property type="molecule type" value="Genomic_DNA"/>
</dbReference>
<dbReference type="PANTHER" id="PTHR43798">
    <property type="entry name" value="MONOACYLGLYCEROL LIPASE"/>
    <property type="match status" value="1"/>
</dbReference>
<dbReference type="InterPro" id="IPR000073">
    <property type="entry name" value="AB_hydrolase_1"/>
</dbReference>
<reference evidence="2" key="1">
    <citation type="submission" date="2020-05" db="EMBL/GenBank/DDBJ databases">
        <authorList>
            <person name="Chiriac C."/>
            <person name="Salcher M."/>
            <person name="Ghai R."/>
            <person name="Kavagutti S V."/>
        </authorList>
    </citation>
    <scope>NUCLEOTIDE SEQUENCE</scope>
</reference>
<dbReference type="AlphaFoldDB" id="A0A6J6BU91"/>
<proteinExistence type="predicted"/>
<dbReference type="PANTHER" id="PTHR43798:SF33">
    <property type="entry name" value="HYDROLASE, PUTATIVE (AFU_ORTHOLOGUE AFUA_2G14860)-RELATED"/>
    <property type="match status" value="1"/>
</dbReference>
<sequence length="266" mass="28991">MVATTTQQSVILQGEPVAVKVYQSDHCKADAILVHGFTGSKEDFDFIGPLLAERGYRVTTFDNRGQYQSPHSLREDAYTTASIARDIIELVAHLKMDKPHLFGHSLGGVIAQVTAATSPDTFASLTLMCSGPKPGPDTSDLQSMLEQFPGHTMESAWDKLMSPGYIGHPRIDLMKSRWLASDMRSVLTHAEILATFPSRTKEIAATGIAAHVIYGDGDDRWPLEMQDQMASDLLAPVTVIADAGHCPNEDQPSATAKAIADFWDLH</sequence>
<accession>A0A6J6BU91</accession>
<organism evidence="2">
    <name type="scientific">freshwater metagenome</name>
    <dbReference type="NCBI Taxonomy" id="449393"/>
    <lineage>
        <taxon>unclassified sequences</taxon>
        <taxon>metagenomes</taxon>
        <taxon>ecological metagenomes</taxon>
    </lineage>
</organism>
<dbReference type="Pfam" id="PF12697">
    <property type="entry name" value="Abhydrolase_6"/>
    <property type="match status" value="1"/>
</dbReference>
<dbReference type="PRINTS" id="PR00111">
    <property type="entry name" value="ABHYDROLASE"/>
</dbReference>
<protein>
    <submittedName>
        <fullName evidence="2">Unannotated protein</fullName>
    </submittedName>
</protein>